<dbReference type="RefSeq" id="WP_109532610.1">
    <property type="nucleotide sequence ID" value="NZ_CAXPUO010000051.1"/>
</dbReference>
<evidence type="ECO:0000313" key="5">
    <source>
        <dbReference type="Proteomes" id="UP000244940"/>
    </source>
</evidence>
<dbReference type="PROSITE" id="PS51318">
    <property type="entry name" value="TAT"/>
    <property type="match status" value="1"/>
</dbReference>
<evidence type="ECO:0000259" key="3">
    <source>
        <dbReference type="PROSITE" id="PS51352"/>
    </source>
</evidence>
<keyword evidence="5" id="KW-1185">Reference proteome</keyword>
<dbReference type="EMBL" id="QEYD01000004">
    <property type="protein sequence ID" value="PWE29496.1"/>
    <property type="molecule type" value="Genomic_DNA"/>
</dbReference>
<keyword evidence="2" id="KW-0732">Signal</keyword>
<organism evidence="4 5">
    <name type="scientific">Pararhodobacter marinus</name>
    <dbReference type="NCBI Taxonomy" id="2184063"/>
    <lineage>
        <taxon>Bacteria</taxon>
        <taxon>Pseudomonadati</taxon>
        <taxon>Pseudomonadota</taxon>
        <taxon>Alphaproteobacteria</taxon>
        <taxon>Rhodobacterales</taxon>
        <taxon>Paracoccaceae</taxon>
        <taxon>Pararhodobacter</taxon>
    </lineage>
</organism>
<feature type="signal peptide" evidence="2">
    <location>
        <begin position="1"/>
        <end position="31"/>
    </location>
</feature>
<dbReference type="Proteomes" id="UP000244940">
    <property type="component" value="Unassembled WGS sequence"/>
</dbReference>
<accession>A0A2U2CC74</accession>
<dbReference type="SUPFAM" id="SSF52833">
    <property type="entry name" value="Thioredoxin-like"/>
    <property type="match status" value="1"/>
</dbReference>
<proteinExistence type="predicted"/>
<protein>
    <submittedName>
        <fullName evidence="4">Disulfide bond formation protein DsbA</fullName>
    </submittedName>
</protein>
<evidence type="ECO:0000256" key="2">
    <source>
        <dbReference type="SAM" id="SignalP"/>
    </source>
</evidence>
<dbReference type="AlphaFoldDB" id="A0A2U2CC74"/>
<gene>
    <name evidence="4" type="ORF">C4N9_07020</name>
</gene>
<dbReference type="OrthoDB" id="9780147at2"/>
<dbReference type="InterPro" id="IPR012336">
    <property type="entry name" value="Thioredoxin-like_fold"/>
</dbReference>
<feature type="chain" id="PRO_5015637730" evidence="2">
    <location>
        <begin position="32"/>
        <end position="204"/>
    </location>
</feature>
<dbReference type="Pfam" id="PF13462">
    <property type="entry name" value="Thioredoxin_4"/>
    <property type="match status" value="1"/>
</dbReference>
<name>A0A2U2CC74_9RHOB</name>
<dbReference type="Gene3D" id="3.40.30.10">
    <property type="entry name" value="Glutaredoxin"/>
    <property type="match status" value="1"/>
</dbReference>
<evidence type="ECO:0000256" key="1">
    <source>
        <dbReference type="ARBA" id="ARBA00003565"/>
    </source>
</evidence>
<dbReference type="InterPro" id="IPR013766">
    <property type="entry name" value="Thioredoxin_domain"/>
</dbReference>
<reference evidence="4 5" key="1">
    <citation type="submission" date="2018-05" db="EMBL/GenBank/DDBJ databases">
        <title>Pararhodobacter marina sp. nov., isolated from deep-sea water of the Indian Ocean.</title>
        <authorList>
            <person name="Lai Q.Sr."/>
            <person name="Liu X."/>
            <person name="Shao Z."/>
        </authorList>
    </citation>
    <scope>NUCLEOTIDE SEQUENCE [LARGE SCALE GENOMIC DNA]</scope>
    <source>
        <strain evidence="4 5">CIC4N-9</strain>
    </source>
</reference>
<comment type="function">
    <text evidence="1">May be required for disulfide bond formation in some proteins.</text>
</comment>
<dbReference type="GeneID" id="94364634"/>
<sequence>MPLRNPHRRAFLAQASALGVLGMATPRALFAQETADLIRFDPDAPVLGNPDGDVTLVEYFDYQCGFCKAMHPVITDLVQQDGNIRLVLKDWPVFGVASVYAAQLALGAASLGHYAEVNHALMDTRGELGFDVIADIVSGIVPADDAMAAYDADRARWDPLLARNAAQAEAFGFIGTPSFVIGAEQFGGAMERPALEAAIAAARA</sequence>
<comment type="caution">
    <text evidence="4">The sequence shown here is derived from an EMBL/GenBank/DDBJ whole genome shotgun (WGS) entry which is preliminary data.</text>
</comment>
<dbReference type="InterPro" id="IPR006311">
    <property type="entry name" value="TAT_signal"/>
</dbReference>
<dbReference type="CDD" id="cd03023">
    <property type="entry name" value="DsbA_Com1_like"/>
    <property type="match status" value="1"/>
</dbReference>
<dbReference type="PROSITE" id="PS51352">
    <property type="entry name" value="THIOREDOXIN_2"/>
    <property type="match status" value="1"/>
</dbReference>
<evidence type="ECO:0000313" key="4">
    <source>
        <dbReference type="EMBL" id="PWE29496.1"/>
    </source>
</evidence>
<feature type="domain" description="Thioredoxin" evidence="3">
    <location>
        <begin position="21"/>
        <end position="204"/>
    </location>
</feature>
<dbReference type="InterPro" id="IPR036249">
    <property type="entry name" value="Thioredoxin-like_sf"/>
</dbReference>